<dbReference type="Proteomes" id="UP000545507">
    <property type="component" value="Unassembled WGS sequence"/>
</dbReference>
<name>A0A7Y8GUU7_9BURK</name>
<reference evidence="3 4" key="1">
    <citation type="submission" date="2019-09" db="EMBL/GenBank/DDBJ databases">
        <title>Hydrogenophaga aromatica sp. nov., isolated from a para-xylene-degrading enrichment culture.</title>
        <authorList>
            <person name="Tancsics A."/>
            <person name="Banerjee S."/>
        </authorList>
    </citation>
    <scope>NUCLEOTIDE SEQUENCE [LARGE SCALE GENOMIC DNA]</scope>
    <source>
        <strain evidence="3 4">D2P1</strain>
    </source>
</reference>
<accession>A0A7Y8GUU7</accession>
<sequence length="105" mass="11478">MAISAASCWRPSSNTCNRPKRCEEPTVKNPNDIRQLATDVLAGIAPEADLSTVGDHEDLREALDLDSMDFLNFIIGLSQGSGVPIPESDYPRLFTLQGLVAYLTR</sequence>
<organism evidence="3 4">
    <name type="scientific">Hydrogenophaga aromaticivorans</name>
    <dbReference type="NCBI Taxonomy" id="2610898"/>
    <lineage>
        <taxon>Bacteria</taxon>
        <taxon>Pseudomonadati</taxon>
        <taxon>Pseudomonadota</taxon>
        <taxon>Betaproteobacteria</taxon>
        <taxon>Burkholderiales</taxon>
        <taxon>Comamonadaceae</taxon>
        <taxon>Hydrogenophaga</taxon>
    </lineage>
</organism>
<dbReference type="Gene3D" id="1.10.1200.10">
    <property type="entry name" value="ACP-like"/>
    <property type="match status" value="1"/>
</dbReference>
<evidence type="ECO:0000313" key="4">
    <source>
        <dbReference type="Proteomes" id="UP000545507"/>
    </source>
</evidence>
<keyword evidence="4" id="KW-1185">Reference proteome</keyword>
<feature type="region of interest" description="Disordered" evidence="1">
    <location>
        <begin position="1"/>
        <end position="29"/>
    </location>
</feature>
<dbReference type="Pfam" id="PF00550">
    <property type="entry name" value="PP-binding"/>
    <property type="match status" value="1"/>
</dbReference>
<dbReference type="InterPro" id="IPR036736">
    <property type="entry name" value="ACP-like_sf"/>
</dbReference>
<dbReference type="EMBL" id="VYGV01000006">
    <property type="protein sequence ID" value="NWF44538.1"/>
    <property type="molecule type" value="Genomic_DNA"/>
</dbReference>
<dbReference type="InterPro" id="IPR009081">
    <property type="entry name" value="PP-bd_ACP"/>
</dbReference>
<evidence type="ECO:0000313" key="3">
    <source>
        <dbReference type="EMBL" id="NWF44538.1"/>
    </source>
</evidence>
<proteinExistence type="predicted"/>
<dbReference type="SUPFAM" id="SSF47336">
    <property type="entry name" value="ACP-like"/>
    <property type="match status" value="1"/>
</dbReference>
<evidence type="ECO:0000256" key="1">
    <source>
        <dbReference type="SAM" id="MobiDB-lite"/>
    </source>
</evidence>
<feature type="domain" description="Carrier" evidence="2">
    <location>
        <begin position="31"/>
        <end position="105"/>
    </location>
</feature>
<evidence type="ECO:0000259" key="2">
    <source>
        <dbReference type="PROSITE" id="PS50075"/>
    </source>
</evidence>
<dbReference type="AlphaFoldDB" id="A0A7Y8GUU7"/>
<comment type="caution">
    <text evidence="3">The sequence shown here is derived from an EMBL/GenBank/DDBJ whole genome shotgun (WGS) entry which is preliminary data.</text>
</comment>
<dbReference type="PROSITE" id="PS50075">
    <property type="entry name" value="CARRIER"/>
    <property type="match status" value="1"/>
</dbReference>
<protein>
    <submittedName>
        <fullName evidence="3">Acyl carrier protein</fullName>
    </submittedName>
</protein>
<gene>
    <name evidence="3" type="ORF">F3K02_04620</name>
</gene>